<dbReference type="SMART" id="SM00899">
    <property type="entry name" value="FeoA"/>
    <property type="match status" value="1"/>
</dbReference>
<dbReference type="InterPro" id="IPR007167">
    <property type="entry name" value="Fe-transptr_FeoA-like"/>
</dbReference>
<organism evidence="3 4">
    <name type="scientific">Candidatus Fimimonas merdipullorum</name>
    <dbReference type="NCBI Taxonomy" id="2840822"/>
    <lineage>
        <taxon>Bacteria</taxon>
        <taxon>Pseudomonadati</taxon>
        <taxon>Myxococcota</taxon>
        <taxon>Myxococcia</taxon>
        <taxon>Myxococcales</taxon>
        <taxon>Cystobacterineae</taxon>
        <taxon>Myxococcaceae</taxon>
        <taxon>Myxococcaceae incertae sedis</taxon>
        <taxon>Candidatus Fimimonas</taxon>
    </lineage>
</organism>
<gene>
    <name evidence="3" type="ORF">IAC72_03855</name>
</gene>
<dbReference type="AlphaFoldDB" id="A0A9D1MXB7"/>
<keyword evidence="1" id="KW-0408">Iron</keyword>
<protein>
    <submittedName>
        <fullName evidence="3">FeoA domain-containing protein</fullName>
    </submittedName>
</protein>
<comment type="caution">
    <text evidence="3">The sequence shown here is derived from an EMBL/GenBank/DDBJ whole genome shotgun (WGS) entry which is preliminary data.</text>
</comment>
<dbReference type="InterPro" id="IPR038157">
    <property type="entry name" value="FeoA_core_dom"/>
</dbReference>
<name>A0A9D1MXB7_9BACT</name>
<dbReference type="GO" id="GO:0046914">
    <property type="term" value="F:transition metal ion binding"/>
    <property type="evidence" value="ECO:0007669"/>
    <property type="project" value="InterPro"/>
</dbReference>
<accession>A0A9D1MXB7</accession>
<dbReference type="InterPro" id="IPR008988">
    <property type="entry name" value="Transcriptional_repressor_C"/>
</dbReference>
<dbReference type="Gene3D" id="2.30.30.90">
    <property type="match status" value="1"/>
</dbReference>
<dbReference type="SUPFAM" id="SSF50037">
    <property type="entry name" value="C-terminal domain of transcriptional repressors"/>
    <property type="match status" value="1"/>
</dbReference>
<proteinExistence type="predicted"/>
<evidence type="ECO:0000256" key="1">
    <source>
        <dbReference type="ARBA" id="ARBA00023004"/>
    </source>
</evidence>
<reference evidence="3" key="2">
    <citation type="journal article" date="2021" name="PeerJ">
        <title>Extensive microbial diversity within the chicken gut microbiome revealed by metagenomics and culture.</title>
        <authorList>
            <person name="Gilroy R."/>
            <person name="Ravi A."/>
            <person name="Getino M."/>
            <person name="Pursley I."/>
            <person name="Horton D.L."/>
            <person name="Alikhan N.F."/>
            <person name="Baker D."/>
            <person name="Gharbi K."/>
            <person name="Hall N."/>
            <person name="Watson M."/>
            <person name="Adriaenssens E.M."/>
            <person name="Foster-Nyarko E."/>
            <person name="Jarju S."/>
            <person name="Secka A."/>
            <person name="Antonio M."/>
            <person name="Oren A."/>
            <person name="Chaudhuri R.R."/>
            <person name="La Ragione R."/>
            <person name="Hildebrand F."/>
            <person name="Pallen M.J."/>
        </authorList>
    </citation>
    <scope>NUCLEOTIDE SEQUENCE</scope>
    <source>
        <strain evidence="3">ChiHjej12B11-7776</strain>
    </source>
</reference>
<feature type="domain" description="Ferrous iron transporter FeoA-like" evidence="2">
    <location>
        <begin position="1"/>
        <end position="70"/>
    </location>
</feature>
<dbReference type="Pfam" id="PF04023">
    <property type="entry name" value="FeoA"/>
    <property type="match status" value="1"/>
</dbReference>
<reference evidence="3" key="1">
    <citation type="submission" date="2020-10" db="EMBL/GenBank/DDBJ databases">
        <authorList>
            <person name="Gilroy R."/>
        </authorList>
    </citation>
    <scope>NUCLEOTIDE SEQUENCE</scope>
    <source>
        <strain evidence="3">ChiHjej12B11-7776</strain>
    </source>
</reference>
<sequence>MPLTVAPTGITLKVIRLAVEGKTKTYLESLGIALNSQLTVVSSGSSVVCVVKGVKLALDGQLCSKIFVTPCRT</sequence>
<evidence type="ECO:0000313" key="4">
    <source>
        <dbReference type="Proteomes" id="UP000886852"/>
    </source>
</evidence>
<dbReference type="EMBL" id="DVOC01000065">
    <property type="protein sequence ID" value="HIU91125.1"/>
    <property type="molecule type" value="Genomic_DNA"/>
</dbReference>
<evidence type="ECO:0000313" key="3">
    <source>
        <dbReference type="EMBL" id="HIU91125.1"/>
    </source>
</evidence>
<dbReference type="Proteomes" id="UP000886852">
    <property type="component" value="Unassembled WGS sequence"/>
</dbReference>
<evidence type="ECO:0000259" key="2">
    <source>
        <dbReference type="SMART" id="SM00899"/>
    </source>
</evidence>